<name>A0ACB6SF60_9PLEO</name>
<accession>A0ACB6SF60</accession>
<gene>
    <name evidence="1" type="ORF">BU25DRAFT_358775</name>
</gene>
<protein>
    <submittedName>
        <fullName evidence="1">Uncharacterized protein</fullName>
    </submittedName>
</protein>
<comment type="caution">
    <text evidence="1">The sequence shown here is derived from an EMBL/GenBank/DDBJ whole genome shotgun (WGS) entry which is preliminary data.</text>
</comment>
<evidence type="ECO:0000313" key="2">
    <source>
        <dbReference type="Proteomes" id="UP000799754"/>
    </source>
</evidence>
<keyword evidence="2" id="KW-1185">Reference proteome</keyword>
<sequence>MTDQDPTINSSPIVALQVPESAEDSWIYRMANATKRQLQSQATPISTPTPQIDTDMSALSDALEDLGKLRLRADLTHPKVSLTVTPDEARQCIEAFIEMMNTLVVPDIFATALDIDLLRSLPNIIGSPYIIVDPGVHVMYFAAIHYGLNQIRGPGHALTQAAYLKALEHVPAWLDAPTETDMDGYTAAVSAWVAINNLDYQLSWKFHLKACHYLKSKGIDNMDVTPPRTVEEEEKRESNRYLYWHVLSTDCLFRLFYGKPTVLRWTSKKVRPPNVLTPRNLHPNATQVMLACVWTSYTGKAVELINYIDNAVHQGLKVTDEANDCCNKLEALVTEWKMEAMLADPTIRLPIRCLIADHIMNICAVIVGLKRLANRVDNINTLDAMTVRAARKVVGTLLDFEQDGSIEDREKPDPANYFVHFILFYPFCAVFTLYEYIIACTDPDECEEDMCQLEHIADAMEHTSKTIRSDLKPFTKTIKALNTVSRTIQDGRRNKRPATSEGLPTDPNNMQQQSNDINATIAMSDLDPSAFDTFPDFPMTMDGDPDPLGFVRAMENDFIGRNWNESWWDMGG</sequence>
<evidence type="ECO:0000313" key="1">
    <source>
        <dbReference type="EMBL" id="KAF2632127.1"/>
    </source>
</evidence>
<proteinExistence type="predicted"/>
<feature type="non-terminal residue" evidence="1">
    <location>
        <position position="572"/>
    </location>
</feature>
<reference evidence="1" key="1">
    <citation type="journal article" date="2020" name="Stud. Mycol.">
        <title>101 Dothideomycetes genomes: a test case for predicting lifestyles and emergence of pathogens.</title>
        <authorList>
            <person name="Haridas S."/>
            <person name="Albert R."/>
            <person name="Binder M."/>
            <person name="Bloem J."/>
            <person name="Labutti K."/>
            <person name="Salamov A."/>
            <person name="Andreopoulos B."/>
            <person name="Baker S."/>
            <person name="Barry K."/>
            <person name="Bills G."/>
            <person name="Bluhm B."/>
            <person name="Cannon C."/>
            <person name="Castanera R."/>
            <person name="Culley D."/>
            <person name="Daum C."/>
            <person name="Ezra D."/>
            <person name="Gonzalez J."/>
            <person name="Henrissat B."/>
            <person name="Kuo A."/>
            <person name="Liang C."/>
            <person name="Lipzen A."/>
            <person name="Lutzoni F."/>
            <person name="Magnuson J."/>
            <person name="Mondo S."/>
            <person name="Nolan M."/>
            <person name="Ohm R."/>
            <person name="Pangilinan J."/>
            <person name="Park H.-J."/>
            <person name="Ramirez L."/>
            <person name="Alfaro M."/>
            <person name="Sun H."/>
            <person name="Tritt A."/>
            <person name="Yoshinaga Y."/>
            <person name="Zwiers L.-H."/>
            <person name="Turgeon B."/>
            <person name="Goodwin S."/>
            <person name="Spatafora J."/>
            <person name="Crous P."/>
            <person name="Grigoriev I."/>
        </authorList>
    </citation>
    <scope>NUCLEOTIDE SEQUENCE</scope>
    <source>
        <strain evidence="1">CBS 525.71</strain>
    </source>
</reference>
<dbReference type="Proteomes" id="UP000799754">
    <property type="component" value="Unassembled WGS sequence"/>
</dbReference>
<organism evidence="1 2">
    <name type="scientific">Macroventuria anomochaeta</name>
    <dbReference type="NCBI Taxonomy" id="301207"/>
    <lineage>
        <taxon>Eukaryota</taxon>
        <taxon>Fungi</taxon>
        <taxon>Dikarya</taxon>
        <taxon>Ascomycota</taxon>
        <taxon>Pezizomycotina</taxon>
        <taxon>Dothideomycetes</taxon>
        <taxon>Pleosporomycetidae</taxon>
        <taxon>Pleosporales</taxon>
        <taxon>Pleosporineae</taxon>
        <taxon>Didymellaceae</taxon>
        <taxon>Macroventuria</taxon>
    </lineage>
</organism>
<dbReference type="EMBL" id="MU006703">
    <property type="protein sequence ID" value="KAF2632127.1"/>
    <property type="molecule type" value="Genomic_DNA"/>
</dbReference>